<keyword evidence="3" id="KW-1185">Reference proteome</keyword>
<dbReference type="AlphaFoldDB" id="A0AAD4GJS7"/>
<sequence>MSLYPQRNMDDFKRIEHKKVVVPSRTISNPSPLKKAASNRHPGQTHTRTEIDGAMNHELAMARFLMQDLADHVLGHIVSTNLARDILQEFIQKKVVQVFDGTAPQPFNRHSSTLPGTNVFGTHRAVPENQNPRLRIRKGKGNRRRRRRPTRSLGLRSQRNLSVKKRSSRSLTTLLIVRSPSRSPTSGFRTKSCTIVLRLPRTNITPCHYHMSPTERTCDPTSFCYRSRHSQMTLRRSIRSTSTSQLRALSESRRTRTWLRGSNRCNVTRGA</sequence>
<name>A0AAD4GJS7_BOLED</name>
<protein>
    <submittedName>
        <fullName evidence="2">Uncharacterized protein</fullName>
    </submittedName>
</protein>
<organism evidence="2 3">
    <name type="scientific">Boletus edulis BED1</name>
    <dbReference type="NCBI Taxonomy" id="1328754"/>
    <lineage>
        <taxon>Eukaryota</taxon>
        <taxon>Fungi</taxon>
        <taxon>Dikarya</taxon>
        <taxon>Basidiomycota</taxon>
        <taxon>Agaricomycotina</taxon>
        <taxon>Agaricomycetes</taxon>
        <taxon>Agaricomycetidae</taxon>
        <taxon>Boletales</taxon>
        <taxon>Boletineae</taxon>
        <taxon>Boletaceae</taxon>
        <taxon>Boletoideae</taxon>
        <taxon>Boletus</taxon>
    </lineage>
</organism>
<gene>
    <name evidence="2" type="ORF">L210DRAFT_3522827</name>
</gene>
<feature type="region of interest" description="Disordered" evidence="1">
    <location>
        <begin position="107"/>
        <end position="166"/>
    </location>
</feature>
<accession>A0AAD4GJS7</accession>
<proteinExistence type="predicted"/>
<evidence type="ECO:0000313" key="3">
    <source>
        <dbReference type="Proteomes" id="UP001194468"/>
    </source>
</evidence>
<feature type="compositionally biased region" description="Polar residues" evidence="1">
    <location>
        <begin position="108"/>
        <end position="120"/>
    </location>
</feature>
<comment type="caution">
    <text evidence="2">The sequence shown here is derived from an EMBL/GenBank/DDBJ whole genome shotgun (WGS) entry which is preliminary data.</text>
</comment>
<feature type="region of interest" description="Disordered" evidence="1">
    <location>
        <begin position="24"/>
        <end position="46"/>
    </location>
</feature>
<evidence type="ECO:0000313" key="2">
    <source>
        <dbReference type="EMBL" id="KAF8448664.1"/>
    </source>
</evidence>
<dbReference type="EMBL" id="WHUW01000003">
    <property type="protein sequence ID" value="KAF8448664.1"/>
    <property type="molecule type" value="Genomic_DNA"/>
</dbReference>
<evidence type="ECO:0000256" key="1">
    <source>
        <dbReference type="SAM" id="MobiDB-lite"/>
    </source>
</evidence>
<reference evidence="2" key="2">
    <citation type="journal article" date="2020" name="Nat. Commun.">
        <title>Large-scale genome sequencing of mycorrhizal fungi provides insights into the early evolution of symbiotic traits.</title>
        <authorList>
            <person name="Miyauchi S."/>
            <person name="Kiss E."/>
            <person name="Kuo A."/>
            <person name="Drula E."/>
            <person name="Kohler A."/>
            <person name="Sanchez-Garcia M."/>
            <person name="Morin E."/>
            <person name="Andreopoulos B."/>
            <person name="Barry K.W."/>
            <person name="Bonito G."/>
            <person name="Buee M."/>
            <person name="Carver A."/>
            <person name="Chen C."/>
            <person name="Cichocki N."/>
            <person name="Clum A."/>
            <person name="Culley D."/>
            <person name="Crous P.W."/>
            <person name="Fauchery L."/>
            <person name="Girlanda M."/>
            <person name="Hayes R.D."/>
            <person name="Keri Z."/>
            <person name="LaButti K."/>
            <person name="Lipzen A."/>
            <person name="Lombard V."/>
            <person name="Magnuson J."/>
            <person name="Maillard F."/>
            <person name="Murat C."/>
            <person name="Nolan M."/>
            <person name="Ohm R.A."/>
            <person name="Pangilinan J."/>
            <person name="Pereira M.F."/>
            <person name="Perotto S."/>
            <person name="Peter M."/>
            <person name="Pfister S."/>
            <person name="Riley R."/>
            <person name="Sitrit Y."/>
            <person name="Stielow J.B."/>
            <person name="Szollosi G."/>
            <person name="Zifcakova L."/>
            <person name="Stursova M."/>
            <person name="Spatafora J.W."/>
            <person name="Tedersoo L."/>
            <person name="Vaario L.M."/>
            <person name="Yamada A."/>
            <person name="Yan M."/>
            <person name="Wang P."/>
            <person name="Xu J."/>
            <person name="Bruns T."/>
            <person name="Baldrian P."/>
            <person name="Vilgalys R."/>
            <person name="Dunand C."/>
            <person name="Henrissat B."/>
            <person name="Grigoriev I.V."/>
            <person name="Hibbett D."/>
            <person name="Nagy L.G."/>
            <person name="Martin F.M."/>
        </authorList>
    </citation>
    <scope>NUCLEOTIDE SEQUENCE</scope>
    <source>
        <strain evidence="2">BED1</strain>
    </source>
</reference>
<reference evidence="2" key="1">
    <citation type="submission" date="2019-10" db="EMBL/GenBank/DDBJ databases">
        <authorList>
            <consortium name="DOE Joint Genome Institute"/>
            <person name="Kuo A."/>
            <person name="Miyauchi S."/>
            <person name="Kiss E."/>
            <person name="Drula E."/>
            <person name="Kohler A."/>
            <person name="Sanchez-Garcia M."/>
            <person name="Andreopoulos B."/>
            <person name="Barry K.W."/>
            <person name="Bonito G."/>
            <person name="Buee M."/>
            <person name="Carver A."/>
            <person name="Chen C."/>
            <person name="Cichocki N."/>
            <person name="Clum A."/>
            <person name="Culley D."/>
            <person name="Crous P.W."/>
            <person name="Fauchery L."/>
            <person name="Girlanda M."/>
            <person name="Hayes R."/>
            <person name="Keri Z."/>
            <person name="LaButti K."/>
            <person name="Lipzen A."/>
            <person name="Lombard V."/>
            <person name="Magnuson J."/>
            <person name="Maillard F."/>
            <person name="Morin E."/>
            <person name="Murat C."/>
            <person name="Nolan M."/>
            <person name="Ohm R."/>
            <person name="Pangilinan J."/>
            <person name="Pereira M."/>
            <person name="Perotto S."/>
            <person name="Peter M."/>
            <person name="Riley R."/>
            <person name="Sitrit Y."/>
            <person name="Stielow B."/>
            <person name="Szollosi G."/>
            <person name="Zifcakova L."/>
            <person name="Stursova M."/>
            <person name="Spatafora J.W."/>
            <person name="Tedersoo L."/>
            <person name="Vaario L.-M."/>
            <person name="Yamada A."/>
            <person name="Yan M."/>
            <person name="Wang P."/>
            <person name="Xu J."/>
            <person name="Bruns T."/>
            <person name="Baldrian P."/>
            <person name="Vilgalys R."/>
            <person name="Henrissat B."/>
            <person name="Grigoriev I.V."/>
            <person name="Hibbett D."/>
            <person name="Nagy L.G."/>
            <person name="Martin F.M."/>
        </authorList>
    </citation>
    <scope>NUCLEOTIDE SEQUENCE</scope>
    <source>
        <strain evidence="2">BED1</strain>
    </source>
</reference>
<dbReference type="Proteomes" id="UP001194468">
    <property type="component" value="Unassembled WGS sequence"/>
</dbReference>
<feature type="compositionally biased region" description="Basic residues" evidence="1">
    <location>
        <begin position="134"/>
        <end position="150"/>
    </location>
</feature>